<organism evidence="3 4">
    <name type="scientific">Methanoculleus chikugoensis</name>
    <dbReference type="NCBI Taxonomy" id="118126"/>
    <lineage>
        <taxon>Archaea</taxon>
        <taxon>Methanobacteriati</taxon>
        <taxon>Methanobacteriota</taxon>
        <taxon>Stenosarchaea group</taxon>
        <taxon>Methanomicrobia</taxon>
        <taxon>Methanomicrobiales</taxon>
        <taxon>Methanomicrobiaceae</taxon>
        <taxon>Methanoculleus</taxon>
    </lineage>
</organism>
<dbReference type="InterPro" id="IPR036866">
    <property type="entry name" value="RibonucZ/Hydroxyglut_hydro"/>
</dbReference>
<evidence type="ECO:0000256" key="1">
    <source>
        <dbReference type="SAM" id="MobiDB-lite"/>
    </source>
</evidence>
<dbReference type="GO" id="GO:0016740">
    <property type="term" value="F:transferase activity"/>
    <property type="evidence" value="ECO:0007669"/>
    <property type="project" value="TreeGrafter"/>
</dbReference>
<feature type="compositionally biased region" description="Basic residues" evidence="1">
    <location>
        <begin position="213"/>
        <end position="222"/>
    </location>
</feature>
<dbReference type="STRING" id="118126.L21_1801"/>
<gene>
    <name evidence="3" type="ORF">L21_1801</name>
</gene>
<dbReference type="Pfam" id="PF00753">
    <property type="entry name" value="Lactamase_B"/>
    <property type="match status" value="1"/>
</dbReference>
<feature type="compositionally biased region" description="Basic and acidic residues" evidence="1">
    <location>
        <begin position="263"/>
        <end position="272"/>
    </location>
</feature>
<name>A0A1M4MLR9_9EURY</name>
<dbReference type="PANTHER" id="PTHR13754:SF18">
    <property type="entry name" value="7,8-DIHYDROPTERIN-6-METHYL-4-(BETA-D-RIBOFURANOSYL)-AMINOBENZENE-5'-PHOSPHATE SYNTHASE"/>
    <property type="match status" value="1"/>
</dbReference>
<proteinExistence type="predicted"/>
<evidence type="ECO:0000259" key="2">
    <source>
        <dbReference type="Pfam" id="PF00753"/>
    </source>
</evidence>
<dbReference type="AlphaFoldDB" id="A0A1M4MLR9"/>
<dbReference type="InterPro" id="IPR052926">
    <property type="entry name" value="Metallo-beta-lactamase_dom"/>
</dbReference>
<dbReference type="InterPro" id="IPR041712">
    <property type="entry name" value="DHPS-like_MBL-fold"/>
</dbReference>
<dbReference type="SUPFAM" id="SSF56281">
    <property type="entry name" value="Metallo-hydrolase/oxidoreductase"/>
    <property type="match status" value="1"/>
</dbReference>
<dbReference type="InterPro" id="IPR001279">
    <property type="entry name" value="Metallo-B-lactamas"/>
</dbReference>
<feature type="domain" description="Metallo-beta-lactamase" evidence="2">
    <location>
        <begin position="22"/>
        <end position="90"/>
    </location>
</feature>
<sequence length="313" mass="34659">MKLAVLVDNATLTDRYFLAEPGLSIHIEDGGTRVLFDAGYSGILVANAQKMGIDLLRVDDVVISHGHLDHTWGLDALIRLHTEAILEGRERIEPAFIAHPDAFLTRSCNGVGEIGCHLSVEELFRHGNVLLTPASLWLTENLVFLGEIERRFEFERAPPCGYVYTRRHPGRHRHRRHRARLQDRGGARHRNRLLSLGDLLDCRAGARGLQRGPGRRRHRRVPSPRCTTGADRGYSRLFRGGAAGSPPPLPLHRPCGKDCSCTDSERPGDRRRAAPRVRVGQGAGSRSPGIAPCSSSYARTASGAPRRKRRALL</sequence>
<evidence type="ECO:0000313" key="3">
    <source>
        <dbReference type="EMBL" id="SCL75884.1"/>
    </source>
</evidence>
<dbReference type="Gene3D" id="3.60.15.10">
    <property type="entry name" value="Ribonuclease Z/Hydroxyacylglutathione hydrolase-like"/>
    <property type="match status" value="1"/>
</dbReference>
<reference evidence="3 4" key="1">
    <citation type="submission" date="2016-08" db="EMBL/GenBank/DDBJ databases">
        <authorList>
            <person name="Seilhamer J.J."/>
        </authorList>
    </citation>
    <scope>NUCLEOTIDE SEQUENCE [LARGE SCALE GENOMIC DNA]</scope>
    <source>
        <strain evidence="3">L21-II-0</strain>
    </source>
</reference>
<dbReference type="PANTHER" id="PTHR13754">
    <property type="entry name" value="METALLO-BETA-LACTAMASE SUPERFAMILY PROTEIN"/>
    <property type="match status" value="1"/>
</dbReference>
<evidence type="ECO:0000313" key="4">
    <source>
        <dbReference type="Proteomes" id="UP000184671"/>
    </source>
</evidence>
<dbReference type="Proteomes" id="UP000184671">
    <property type="component" value="Unassembled WGS sequence"/>
</dbReference>
<protein>
    <submittedName>
        <fullName evidence="3">Ribonuclease Z</fullName>
    </submittedName>
</protein>
<accession>A0A1M4MLR9</accession>
<feature type="region of interest" description="Disordered" evidence="1">
    <location>
        <begin position="207"/>
        <end position="313"/>
    </location>
</feature>
<dbReference type="CDD" id="cd07713">
    <property type="entry name" value="DHPS-like_MBL-fold"/>
    <property type="match status" value="1"/>
</dbReference>
<dbReference type="EMBL" id="FMID01000043">
    <property type="protein sequence ID" value="SCL75884.1"/>
    <property type="molecule type" value="Genomic_DNA"/>
</dbReference>